<accession>A0A9X3U0D2</accession>
<reference evidence="1" key="1">
    <citation type="submission" date="2022-08" db="EMBL/GenBank/DDBJ databases">
        <authorList>
            <person name="Vandamme P."/>
            <person name="Hettiarachchi A."/>
            <person name="Peeters C."/>
            <person name="Cnockaert M."/>
            <person name="Carlier A."/>
        </authorList>
    </citation>
    <scope>NUCLEOTIDE SEQUENCE</scope>
    <source>
        <strain evidence="1">LMG 31809</strain>
    </source>
</reference>
<dbReference type="Proteomes" id="UP001141619">
    <property type="component" value="Unassembled WGS sequence"/>
</dbReference>
<dbReference type="EMBL" id="JANWOI010000004">
    <property type="protein sequence ID" value="MDA5194952.1"/>
    <property type="molecule type" value="Genomic_DNA"/>
</dbReference>
<dbReference type="RefSeq" id="WP_274944658.1">
    <property type="nucleotide sequence ID" value="NZ_JANWOI010000004.1"/>
</dbReference>
<protein>
    <submittedName>
        <fullName evidence="1">Phage tail assembly chaperone</fullName>
    </submittedName>
</protein>
<reference evidence="1" key="2">
    <citation type="journal article" date="2023" name="Syst. Appl. Microbiol.">
        <title>Govania unica gen. nov., sp. nov., a rare biosphere bacterium that represents a novel family in the class Alphaproteobacteria.</title>
        <authorList>
            <person name="Vandamme P."/>
            <person name="Peeters C."/>
            <person name="Hettiarachchi A."/>
            <person name="Cnockaert M."/>
            <person name="Carlier A."/>
        </authorList>
    </citation>
    <scope>NUCLEOTIDE SEQUENCE</scope>
    <source>
        <strain evidence="1">LMG 31809</strain>
    </source>
</reference>
<dbReference type="Pfam" id="PF09550">
    <property type="entry name" value="Phage_TAC_6"/>
    <property type="match status" value="1"/>
</dbReference>
<proteinExistence type="predicted"/>
<dbReference type="InterPro" id="IPR019056">
    <property type="entry name" value="Phage_TAC_6"/>
</dbReference>
<organism evidence="1 2">
    <name type="scientific">Govanella unica</name>
    <dbReference type="NCBI Taxonomy" id="2975056"/>
    <lineage>
        <taxon>Bacteria</taxon>
        <taxon>Pseudomonadati</taxon>
        <taxon>Pseudomonadota</taxon>
        <taxon>Alphaproteobacteria</taxon>
        <taxon>Emcibacterales</taxon>
        <taxon>Govanellaceae</taxon>
        <taxon>Govanella</taxon>
    </lineage>
</organism>
<evidence type="ECO:0000313" key="1">
    <source>
        <dbReference type="EMBL" id="MDA5194952.1"/>
    </source>
</evidence>
<evidence type="ECO:0000313" key="2">
    <source>
        <dbReference type="Proteomes" id="UP001141619"/>
    </source>
</evidence>
<dbReference type="AlphaFoldDB" id="A0A9X3U0D2"/>
<keyword evidence="2" id="KW-1185">Reference proteome</keyword>
<gene>
    <name evidence="1" type="ORF">NYP16_13415</name>
</gene>
<name>A0A9X3U0D2_9PROT</name>
<comment type="caution">
    <text evidence="1">The sequence shown here is derived from an EMBL/GenBank/DDBJ whole genome shotgun (WGS) entry which is preliminary data.</text>
</comment>
<sequence>MTPTDWRLTARFALGVMGWSPESFWAATPGDLRLACEGRFPVAGDVAASRDDLAELMRRFPDQIS</sequence>